<sequence length="108" mass="11677">MKEKNMINLKAYSDINSENYGRSFLKRIYYYIKDLALIGALNGSLSGAVAAILANYGYISLPGFGPIIAIGIRLTLPAGIIIGVTIGSVIGIIISIIFKFLNNCNTFQ</sequence>
<dbReference type="HOGENOM" id="CLU_179807_0_0_5"/>
<keyword evidence="3" id="KW-1185">Reference proteome</keyword>
<dbReference type="eggNOG" id="ENOG50319UV">
    <property type="taxonomic scope" value="Bacteria"/>
</dbReference>
<evidence type="ECO:0000313" key="3">
    <source>
        <dbReference type="Proteomes" id="UP000027336"/>
    </source>
</evidence>
<reference evidence="2 3" key="1">
    <citation type="submission" date="2012-04" db="EMBL/GenBank/DDBJ databases">
        <title>The Genome Sequence of Bartonella rochalimae BMGH.</title>
        <authorList>
            <consortium name="The Broad Institute Genome Sequencing Platform"/>
            <consortium name="The Broad Institute Genome Sequencing Center for Infectious Disease"/>
            <person name="Feldgarden M."/>
            <person name="Kirby J."/>
            <person name="Kosoy M."/>
            <person name="Birtles R."/>
            <person name="Probert W.S."/>
            <person name="Chiaraviglio L."/>
            <person name="Walker B."/>
            <person name="Young S.K."/>
            <person name="Zeng Q."/>
            <person name="Gargeya S."/>
            <person name="Fitzgerald M."/>
            <person name="Haas B."/>
            <person name="Abouelleil A."/>
            <person name="Alvarado L."/>
            <person name="Arachchi H.M."/>
            <person name="Berlin A.M."/>
            <person name="Chapman S.B."/>
            <person name="Goldberg J."/>
            <person name="Griggs A."/>
            <person name="Gujja S."/>
            <person name="Hansen M."/>
            <person name="Howarth C."/>
            <person name="Imamovic A."/>
            <person name="Larimer J."/>
            <person name="McCowen C."/>
            <person name="Montmayeur A."/>
            <person name="Murphy C."/>
            <person name="Neiman D."/>
            <person name="Pearson M."/>
            <person name="Priest M."/>
            <person name="Roberts A."/>
            <person name="Saif S."/>
            <person name="Shea T."/>
            <person name="Sisk P."/>
            <person name="Sykes S."/>
            <person name="Wortman J."/>
            <person name="Nusbaum C."/>
            <person name="Birren B."/>
        </authorList>
    </citation>
    <scope>NUCLEOTIDE SEQUENCE [LARGE SCALE GENOMIC DNA]</scope>
    <source>
        <strain evidence="2 3">ATCC BAA-1498</strain>
    </source>
</reference>
<keyword evidence="1" id="KW-0472">Membrane</keyword>
<protein>
    <submittedName>
        <fullName evidence="2">Uncharacterized protein</fullName>
    </submittedName>
</protein>
<gene>
    <name evidence="2" type="ORF">O99_00224</name>
</gene>
<evidence type="ECO:0000313" key="2">
    <source>
        <dbReference type="EMBL" id="KEC56802.1"/>
    </source>
</evidence>
<accession>A0A067WLJ4</accession>
<dbReference type="PATRIC" id="fig|685782.3.peg.231"/>
<feature type="transmembrane region" description="Helical" evidence="1">
    <location>
        <begin position="35"/>
        <end position="58"/>
    </location>
</feature>
<keyword evidence="1" id="KW-0812">Transmembrane</keyword>
<dbReference type="EMBL" id="AHPK01000002">
    <property type="protein sequence ID" value="KEC56802.1"/>
    <property type="molecule type" value="Genomic_DNA"/>
</dbReference>
<organism evidence="2 3">
    <name type="scientific">Bartonella rochalimae ATCC BAA-1498</name>
    <dbReference type="NCBI Taxonomy" id="685782"/>
    <lineage>
        <taxon>Bacteria</taxon>
        <taxon>Pseudomonadati</taxon>
        <taxon>Pseudomonadota</taxon>
        <taxon>Alphaproteobacteria</taxon>
        <taxon>Hyphomicrobiales</taxon>
        <taxon>Bartonellaceae</taxon>
        <taxon>Bartonella</taxon>
    </lineage>
</organism>
<feature type="transmembrane region" description="Helical" evidence="1">
    <location>
        <begin position="78"/>
        <end position="101"/>
    </location>
</feature>
<evidence type="ECO:0000256" key="1">
    <source>
        <dbReference type="SAM" id="Phobius"/>
    </source>
</evidence>
<dbReference type="Proteomes" id="UP000027336">
    <property type="component" value="Unassembled WGS sequence"/>
</dbReference>
<dbReference type="AlphaFoldDB" id="A0A067WLJ4"/>
<comment type="caution">
    <text evidence="2">The sequence shown here is derived from an EMBL/GenBank/DDBJ whole genome shotgun (WGS) entry which is preliminary data.</text>
</comment>
<dbReference type="RefSeq" id="WP_035005799.1">
    <property type="nucleotide sequence ID" value="NZ_KL407337.1"/>
</dbReference>
<proteinExistence type="predicted"/>
<name>A0A067WLJ4_9HYPH</name>
<keyword evidence="1" id="KW-1133">Transmembrane helix</keyword>
<dbReference type="OrthoDB" id="7926656at2"/>